<dbReference type="RefSeq" id="WP_115774592.1">
    <property type="nucleotide sequence ID" value="NZ_PIOC01000027.1"/>
</dbReference>
<gene>
    <name evidence="2" type="ORF">CWR48_17340</name>
</gene>
<dbReference type="EMBL" id="PIOC01000027">
    <property type="protein sequence ID" value="RDW16405.1"/>
    <property type="molecule type" value="Genomic_DNA"/>
</dbReference>
<accession>A0A3D8PMN4</accession>
<feature type="domain" description="Glycosyltransferase 2-like" evidence="1">
    <location>
        <begin position="4"/>
        <end position="141"/>
    </location>
</feature>
<dbReference type="SUPFAM" id="SSF53448">
    <property type="entry name" value="Nucleotide-diphospho-sugar transferases"/>
    <property type="match status" value="1"/>
</dbReference>
<name>A0A3D8PMN4_9BACI</name>
<proteinExistence type="predicted"/>
<dbReference type="AlphaFoldDB" id="A0A3D8PMN4"/>
<evidence type="ECO:0000313" key="3">
    <source>
        <dbReference type="Proteomes" id="UP000257143"/>
    </source>
</evidence>
<dbReference type="Gene3D" id="3.90.550.10">
    <property type="entry name" value="Spore Coat Polysaccharide Biosynthesis Protein SpsA, Chain A"/>
    <property type="match status" value="1"/>
</dbReference>
<dbReference type="Pfam" id="PF00535">
    <property type="entry name" value="Glycos_transf_2"/>
    <property type="match status" value="1"/>
</dbReference>
<protein>
    <submittedName>
        <fullName evidence="2">Glycosyltransferase family 2 protein</fullName>
    </submittedName>
</protein>
<dbReference type="InterPro" id="IPR001173">
    <property type="entry name" value="Glyco_trans_2-like"/>
</dbReference>
<keyword evidence="2" id="KW-0808">Transferase</keyword>
<evidence type="ECO:0000313" key="2">
    <source>
        <dbReference type="EMBL" id="RDW16405.1"/>
    </source>
</evidence>
<dbReference type="Proteomes" id="UP000257143">
    <property type="component" value="Unassembled WGS sequence"/>
</dbReference>
<dbReference type="InterPro" id="IPR029044">
    <property type="entry name" value="Nucleotide-diphossugar_trans"/>
</dbReference>
<organism evidence="2 3">
    <name type="scientific">Oceanobacillus arenosus</name>
    <dbReference type="NCBI Taxonomy" id="1229153"/>
    <lineage>
        <taxon>Bacteria</taxon>
        <taxon>Bacillati</taxon>
        <taxon>Bacillota</taxon>
        <taxon>Bacilli</taxon>
        <taxon>Bacillales</taxon>
        <taxon>Bacillaceae</taxon>
        <taxon>Oceanobacillus</taxon>
    </lineage>
</organism>
<comment type="caution">
    <text evidence="2">The sequence shown here is derived from an EMBL/GenBank/DDBJ whole genome shotgun (WGS) entry which is preliminary data.</text>
</comment>
<reference evidence="3" key="1">
    <citation type="submission" date="2017-11" db="EMBL/GenBank/DDBJ databases">
        <authorList>
            <person name="Zhu W."/>
        </authorList>
    </citation>
    <scope>NUCLEOTIDE SEQUENCE [LARGE SCALE GENOMIC DNA]</scope>
    <source>
        <strain evidence="3">CAU 1183</strain>
    </source>
</reference>
<dbReference type="GO" id="GO:0016740">
    <property type="term" value="F:transferase activity"/>
    <property type="evidence" value="ECO:0007669"/>
    <property type="project" value="UniProtKB-KW"/>
</dbReference>
<dbReference type="OrthoDB" id="6713581at2"/>
<keyword evidence="3" id="KW-1185">Reference proteome</keyword>
<evidence type="ECO:0000259" key="1">
    <source>
        <dbReference type="Pfam" id="PF00535"/>
    </source>
</evidence>
<sequence length="230" mass="27373">MISIITCTQRPVFMNQIFNNYIRQEVNDKELIIILNQDNMDINEWNEEAKRYNNVFIYQLPEEYTLGRCMNYGIEKAHYNIIAKFDDDDYYASKYLKESVDALNNTDASIIGKSAAFIYFEEEKALTIYRENKENKLYKFIKGGTLVFKKSVWNKVKFPDRVEGSDSHFLRRSWKLGYKIYSVSRYNYVCIRRKDTSTHTQKISTKEYMAKCKLVCHTDHYIPLITKDVE</sequence>